<dbReference type="AlphaFoldDB" id="W4QPZ3"/>
<dbReference type="InterPro" id="IPR004101">
    <property type="entry name" value="Mur_ligase_C"/>
</dbReference>
<reference evidence="18 19" key="1">
    <citation type="journal article" date="2014" name="Genome Announc.">
        <title>Draft Genome Sequences of Three Alkaliphilic Bacillus Strains, Bacillus wakoensis JCM 9140T, Bacillus akibai JCM 9157T, and Bacillus hemicellulosilyticus JCM 9152T.</title>
        <authorList>
            <person name="Yuki M."/>
            <person name="Oshima K."/>
            <person name="Suda W."/>
            <person name="Oshida Y."/>
            <person name="Kitamura K."/>
            <person name="Iida T."/>
            <person name="Hattori M."/>
            <person name="Ohkuma M."/>
        </authorList>
    </citation>
    <scope>NUCLEOTIDE SEQUENCE [LARGE SCALE GENOMIC DNA]</scope>
    <source>
        <strain evidence="18 19">JCM 9157</strain>
    </source>
</reference>
<dbReference type="SUPFAM" id="SSF53244">
    <property type="entry name" value="MurD-like peptide ligases, peptide-binding domain"/>
    <property type="match status" value="1"/>
</dbReference>
<comment type="similarity">
    <text evidence="14">Belongs to the MurCDEF family.</text>
</comment>
<protein>
    <recommendedName>
        <fullName evidence="3 14">UDP-N-acetylmuramate--L-alanine ligase</fullName>
        <ecNumber evidence="3 14">6.3.2.8</ecNumber>
    </recommendedName>
    <alternativeName>
        <fullName evidence="14">UDP-N-acetylmuramoyl-L-alanine synthetase</fullName>
    </alternativeName>
</protein>
<dbReference type="Pfam" id="PF08245">
    <property type="entry name" value="Mur_ligase_M"/>
    <property type="match status" value="1"/>
</dbReference>
<dbReference type="GO" id="GO:0005737">
    <property type="term" value="C:cytoplasm"/>
    <property type="evidence" value="ECO:0007669"/>
    <property type="project" value="UniProtKB-SubCell"/>
</dbReference>
<feature type="domain" description="Mur ligase N-terminal catalytic" evidence="15">
    <location>
        <begin position="4"/>
        <end position="101"/>
    </location>
</feature>
<comment type="subcellular location">
    <subcellularLocation>
        <location evidence="1 14">Cytoplasm</location>
    </subcellularLocation>
</comment>
<dbReference type="InterPro" id="IPR036615">
    <property type="entry name" value="Mur_ligase_C_dom_sf"/>
</dbReference>
<evidence type="ECO:0000256" key="8">
    <source>
        <dbReference type="ARBA" id="ARBA00022840"/>
    </source>
</evidence>
<sequence length="432" mass="48584">MKNFHFIGIKGSGMSALAQVLHDMNFSVQGSDVEKTFFTQKPLEQKGIQLFPFERNNIKTDQHVVVSAAYGDDHEEVQRAHELGIEVTKYPTFLGEFIQQYTSIAVTGSHGKTSTTGLLAHVLGAAFPTSFLIGDGTGKGEENSKYFAFEACEYRRHFLNYKPDYCIMTNIDFDHPDYFSDVKDVFSAFQEMAMQVKKAIVACGDDEHLQGIHANVPVVYYGFNEDNDFQARNIATTTEGTKFDVYVRNSLYGTFTTPGYGKHNVLNALAVIALCHYENVPAEVVAEHLKTFQGVKRRFSEKVVDKQILIDDYAHHPTEIAATIEATKQKYPTHNVVAIFQPHTFTRTKTFLNEFAESLNRADFVYLCDIFGSAREQAGNLTINDLQDLIPNAKLITEESISILKNHENSVLLFMGAGDIQKFQQAYEDSLQ</sequence>
<keyword evidence="11 14" id="KW-0131">Cell cycle</keyword>
<comment type="caution">
    <text evidence="18">The sequence shown here is derived from an EMBL/GenBank/DDBJ whole genome shotgun (WGS) entry which is preliminary data.</text>
</comment>
<keyword evidence="6 14" id="KW-0132">Cell division</keyword>
<dbReference type="Pfam" id="PF02875">
    <property type="entry name" value="Mur_ligase_C"/>
    <property type="match status" value="1"/>
</dbReference>
<proteinExistence type="inferred from homology"/>
<dbReference type="UniPathway" id="UPA00219"/>
<dbReference type="SUPFAM" id="SSF51984">
    <property type="entry name" value="MurCD N-terminal domain"/>
    <property type="match status" value="1"/>
</dbReference>
<dbReference type="RefSeq" id="WP_035662964.1">
    <property type="nucleotide sequence ID" value="NZ_BAUV01000006.1"/>
</dbReference>
<gene>
    <name evidence="14" type="primary">murC</name>
    <name evidence="18" type="ORF">JCM9157_1223</name>
</gene>
<dbReference type="eggNOG" id="COG0773">
    <property type="taxonomic scope" value="Bacteria"/>
</dbReference>
<evidence type="ECO:0000256" key="6">
    <source>
        <dbReference type="ARBA" id="ARBA00022618"/>
    </source>
</evidence>
<evidence type="ECO:0000259" key="17">
    <source>
        <dbReference type="Pfam" id="PF08245"/>
    </source>
</evidence>
<keyword evidence="19" id="KW-1185">Reference proteome</keyword>
<name>W4QPZ3_HALA3</name>
<dbReference type="GO" id="GO:0008360">
    <property type="term" value="P:regulation of cell shape"/>
    <property type="evidence" value="ECO:0007669"/>
    <property type="project" value="UniProtKB-KW"/>
</dbReference>
<dbReference type="Gene3D" id="3.40.1190.10">
    <property type="entry name" value="Mur-like, catalytic domain"/>
    <property type="match status" value="1"/>
</dbReference>
<keyword evidence="5 14" id="KW-0436">Ligase</keyword>
<dbReference type="SUPFAM" id="SSF53623">
    <property type="entry name" value="MurD-like peptide ligases, catalytic domain"/>
    <property type="match status" value="1"/>
</dbReference>
<dbReference type="InterPro" id="IPR013221">
    <property type="entry name" value="Mur_ligase_cen"/>
</dbReference>
<evidence type="ECO:0000259" key="15">
    <source>
        <dbReference type="Pfam" id="PF01225"/>
    </source>
</evidence>
<dbReference type="InterPro" id="IPR036565">
    <property type="entry name" value="Mur-like_cat_sf"/>
</dbReference>
<dbReference type="InterPro" id="IPR000713">
    <property type="entry name" value="Mur_ligase_N"/>
</dbReference>
<evidence type="ECO:0000259" key="16">
    <source>
        <dbReference type="Pfam" id="PF02875"/>
    </source>
</evidence>
<keyword evidence="9 14" id="KW-0133">Cell shape</keyword>
<feature type="domain" description="Mur ligase central" evidence="17">
    <location>
        <begin position="106"/>
        <end position="274"/>
    </location>
</feature>
<evidence type="ECO:0000256" key="3">
    <source>
        <dbReference type="ARBA" id="ARBA00012211"/>
    </source>
</evidence>
<dbReference type="Gene3D" id="3.90.190.20">
    <property type="entry name" value="Mur ligase, C-terminal domain"/>
    <property type="match status" value="1"/>
</dbReference>
<dbReference type="NCBIfam" id="TIGR01082">
    <property type="entry name" value="murC"/>
    <property type="match status" value="1"/>
</dbReference>
<evidence type="ECO:0000256" key="12">
    <source>
        <dbReference type="ARBA" id="ARBA00023316"/>
    </source>
</evidence>
<dbReference type="InterPro" id="IPR005758">
    <property type="entry name" value="UDP-N-AcMur_Ala_ligase_MurC"/>
</dbReference>
<evidence type="ECO:0000256" key="14">
    <source>
        <dbReference type="HAMAP-Rule" id="MF_00046"/>
    </source>
</evidence>
<dbReference type="Gene3D" id="3.40.50.720">
    <property type="entry name" value="NAD(P)-binding Rossmann-like Domain"/>
    <property type="match status" value="1"/>
</dbReference>
<dbReference type="Proteomes" id="UP000018896">
    <property type="component" value="Unassembled WGS sequence"/>
</dbReference>
<evidence type="ECO:0000313" key="18">
    <source>
        <dbReference type="EMBL" id="GAE34180.1"/>
    </source>
</evidence>
<dbReference type="GO" id="GO:0051301">
    <property type="term" value="P:cell division"/>
    <property type="evidence" value="ECO:0007669"/>
    <property type="project" value="UniProtKB-KW"/>
</dbReference>
<evidence type="ECO:0000256" key="5">
    <source>
        <dbReference type="ARBA" id="ARBA00022598"/>
    </source>
</evidence>
<keyword evidence="12 14" id="KW-0961">Cell wall biogenesis/degradation</keyword>
<evidence type="ECO:0000256" key="4">
    <source>
        <dbReference type="ARBA" id="ARBA00022490"/>
    </source>
</evidence>
<feature type="domain" description="Mur ligase C-terminal" evidence="16">
    <location>
        <begin position="305"/>
        <end position="418"/>
    </location>
</feature>
<organism evidence="18 19">
    <name type="scientific">Halalkalibacter akibai (strain ATCC 43226 / DSM 21942 / CIP 109018 / JCM 9157 / 1139)</name>
    <name type="common">Bacillus akibai</name>
    <dbReference type="NCBI Taxonomy" id="1236973"/>
    <lineage>
        <taxon>Bacteria</taxon>
        <taxon>Bacillati</taxon>
        <taxon>Bacillota</taxon>
        <taxon>Bacilli</taxon>
        <taxon>Bacillales</taxon>
        <taxon>Bacillaceae</taxon>
        <taxon>Halalkalibacter</taxon>
    </lineage>
</organism>
<evidence type="ECO:0000256" key="11">
    <source>
        <dbReference type="ARBA" id="ARBA00023306"/>
    </source>
</evidence>
<dbReference type="EC" id="6.3.2.8" evidence="3 14"/>
<dbReference type="GO" id="GO:0008763">
    <property type="term" value="F:UDP-N-acetylmuramate-L-alanine ligase activity"/>
    <property type="evidence" value="ECO:0007669"/>
    <property type="project" value="UniProtKB-UniRule"/>
</dbReference>
<keyword evidence="10 14" id="KW-0573">Peptidoglycan synthesis</keyword>
<dbReference type="OrthoDB" id="9804126at2"/>
<dbReference type="PANTHER" id="PTHR43445:SF3">
    <property type="entry name" value="UDP-N-ACETYLMURAMATE--L-ALANINE LIGASE"/>
    <property type="match status" value="1"/>
</dbReference>
<comment type="catalytic activity">
    <reaction evidence="13 14">
        <text>UDP-N-acetyl-alpha-D-muramate + L-alanine + ATP = UDP-N-acetyl-alpha-D-muramoyl-L-alanine + ADP + phosphate + H(+)</text>
        <dbReference type="Rhea" id="RHEA:23372"/>
        <dbReference type="ChEBI" id="CHEBI:15378"/>
        <dbReference type="ChEBI" id="CHEBI:30616"/>
        <dbReference type="ChEBI" id="CHEBI:43474"/>
        <dbReference type="ChEBI" id="CHEBI:57972"/>
        <dbReference type="ChEBI" id="CHEBI:70757"/>
        <dbReference type="ChEBI" id="CHEBI:83898"/>
        <dbReference type="ChEBI" id="CHEBI:456216"/>
        <dbReference type="EC" id="6.3.2.8"/>
    </reaction>
</comment>
<evidence type="ECO:0000256" key="7">
    <source>
        <dbReference type="ARBA" id="ARBA00022741"/>
    </source>
</evidence>
<dbReference type="InterPro" id="IPR050061">
    <property type="entry name" value="MurCDEF_pg_biosynth"/>
</dbReference>
<dbReference type="GO" id="GO:0009252">
    <property type="term" value="P:peptidoglycan biosynthetic process"/>
    <property type="evidence" value="ECO:0007669"/>
    <property type="project" value="UniProtKB-UniRule"/>
</dbReference>
<evidence type="ECO:0000256" key="9">
    <source>
        <dbReference type="ARBA" id="ARBA00022960"/>
    </source>
</evidence>
<keyword evidence="7 14" id="KW-0547">Nucleotide-binding</keyword>
<accession>W4QPZ3</accession>
<evidence type="ECO:0000256" key="10">
    <source>
        <dbReference type="ARBA" id="ARBA00022984"/>
    </source>
</evidence>
<dbReference type="STRING" id="1236973.JCM9157_1223"/>
<evidence type="ECO:0000256" key="2">
    <source>
        <dbReference type="ARBA" id="ARBA00004752"/>
    </source>
</evidence>
<dbReference type="Pfam" id="PF01225">
    <property type="entry name" value="Mur_ligase"/>
    <property type="match status" value="1"/>
</dbReference>
<dbReference type="EMBL" id="BAUV01000006">
    <property type="protein sequence ID" value="GAE34180.1"/>
    <property type="molecule type" value="Genomic_DNA"/>
</dbReference>
<dbReference type="HAMAP" id="MF_00046">
    <property type="entry name" value="MurC"/>
    <property type="match status" value="1"/>
</dbReference>
<keyword evidence="4 14" id="KW-0963">Cytoplasm</keyword>
<evidence type="ECO:0000313" key="19">
    <source>
        <dbReference type="Proteomes" id="UP000018896"/>
    </source>
</evidence>
<dbReference type="GO" id="GO:0005524">
    <property type="term" value="F:ATP binding"/>
    <property type="evidence" value="ECO:0007669"/>
    <property type="project" value="UniProtKB-UniRule"/>
</dbReference>
<evidence type="ECO:0000256" key="1">
    <source>
        <dbReference type="ARBA" id="ARBA00004496"/>
    </source>
</evidence>
<feature type="binding site" evidence="14">
    <location>
        <begin position="108"/>
        <end position="114"/>
    </location>
    <ligand>
        <name>ATP</name>
        <dbReference type="ChEBI" id="CHEBI:30616"/>
    </ligand>
</feature>
<dbReference type="PANTHER" id="PTHR43445">
    <property type="entry name" value="UDP-N-ACETYLMURAMATE--L-ALANINE LIGASE-RELATED"/>
    <property type="match status" value="1"/>
</dbReference>
<comment type="pathway">
    <text evidence="2 14">Cell wall biogenesis; peptidoglycan biosynthesis.</text>
</comment>
<keyword evidence="8 14" id="KW-0067">ATP-binding</keyword>
<dbReference type="GO" id="GO:0071555">
    <property type="term" value="P:cell wall organization"/>
    <property type="evidence" value="ECO:0007669"/>
    <property type="project" value="UniProtKB-KW"/>
</dbReference>
<evidence type="ECO:0000256" key="13">
    <source>
        <dbReference type="ARBA" id="ARBA00047833"/>
    </source>
</evidence>
<comment type="function">
    <text evidence="14">Cell wall formation.</text>
</comment>